<keyword evidence="3" id="KW-0560">Oxidoreductase</keyword>
<dbReference type="RefSeq" id="WP_149852264.1">
    <property type="nucleotide sequence ID" value="NZ_VUOB01000045.1"/>
</dbReference>
<dbReference type="OrthoDB" id="3872700at2"/>
<dbReference type="PIRSF" id="PIRSF019543">
    <property type="entry name" value="Clavaminate_syn"/>
    <property type="match status" value="1"/>
</dbReference>
<protein>
    <submittedName>
        <fullName evidence="7">Clavaminate synthase</fullName>
    </submittedName>
</protein>
<evidence type="ECO:0000313" key="8">
    <source>
        <dbReference type="Proteomes" id="UP000323454"/>
    </source>
</evidence>
<dbReference type="Pfam" id="PF02668">
    <property type="entry name" value="TauD"/>
    <property type="match status" value="1"/>
</dbReference>
<dbReference type="SUPFAM" id="SSF51197">
    <property type="entry name" value="Clavaminate synthase-like"/>
    <property type="match status" value="1"/>
</dbReference>
<feature type="binding site" evidence="5">
    <location>
        <position position="287"/>
    </location>
    <ligand>
        <name>Fe cation</name>
        <dbReference type="ChEBI" id="CHEBI:24875"/>
    </ligand>
</feature>
<feature type="binding site" evidence="5">
    <location>
        <position position="156"/>
    </location>
    <ligand>
        <name>Fe cation</name>
        <dbReference type="ChEBI" id="CHEBI:24875"/>
    </ligand>
</feature>
<sequence>MTDVTLAPTTSALTLTLTDVERAEFGRLAGLLADTAPGLVDDPAWVDAARLLSCQLPVRLRETIRRYRHDSGVDGLLIVNNLPVDVAALPATPTVPESVERAATVPAGIAAMMALHIGEILAYREEKTGALVQNVVPVPGREESQSNAGSTPLELHVENAFHPHRPDFVGLLCLRNDHSGTAGTLVSSIRRALRLVPDQVRDVLLQPRFVTEPPPSFAAGDATPVHAVLDGDPADPNVRVDFTATQPLDDEGKLALDQLRDAFIEVASSLVLQSGEMAFVDNRIAIHGRSAFTPRYDGHDRWLHRTFVHLDNRRTRAHRPNNGHVLS</sequence>
<reference evidence="7 8" key="1">
    <citation type="submission" date="2019-09" db="EMBL/GenBank/DDBJ databases">
        <title>Goodfellowia gen. nov., a new genus of the Pseudonocardineae related to Actinoalloteichus, containing Goodfellowia coeruleoviolacea gen. nov., comb. nov. gen. nov., comb. nov.</title>
        <authorList>
            <person name="Labeda D."/>
        </authorList>
    </citation>
    <scope>NUCLEOTIDE SEQUENCE [LARGE SCALE GENOMIC DNA]</scope>
    <source>
        <strain evidence="7 8">AN110305</strain>
    </source>
</reference>
<evidence type="ECO:0000256" key="1">
    <source>
        <dbReference type="ARBA" id="ARBA00008425"/>
    </source>
</evidence>
<evidence type="ECO:0000256" key="3">
    <source>
        <dbReference type="ARBA" id="ARBA00023002"/>
    </source>
</evidence>
<dbReference type="GO" id="GO:0005506">
    <property type="term" value="F:iron ion binding"/>
    <property type="evidence" value="ECO:0007669"/>
    <property type="project" value="InterPro"/>
</dbReference>
<keyword evidence="4 5" id="KW-0408">Iron</keyword>
<proteinExistence type="inferred from homology"/>
<evidence type="ECO:0000256" key="4">
    <source>
        <dbReference type="ARBA" id="ARBA00023004"/>
    </source>
</evidence>
<dbReference type="AlphaFoldDB" id="A0A5B2X327"/>
<dbReference type="InterPro" id="IPR042098">
    <property type="entry name" value="TauD-like_sf"/>
</dbReference>
<gene>
    <name evidence="7" type="ORF">F0L68_25145</name>
</gene>
<evidence type="ECO:0000256" key="5">
    <source>
        <dbReference type="PIRSR" id="PIRSR019543-2"/>
    </source>
</evidence>
<keyword evidence="8" id="KW-1185">Reference proteome</keyword>
<dbReference type="GO" id="GO:0016491">
    <property type="term" value="F:oxidoreductase activity"/>
    <property type="evidence" value="ECO:0007669"/>
    <property type="project" value="UniProtKB-KW"/>
</dbReference>
<comment type="caution">
    <text evidence="7">The sequence shown here is derived from an EMBL/GenBank/DDBJ whole genome shotgun (WGS) entry which is preliminary data.</text>
</comment>
<dbReference type="EMBL" id="VUOB01000045">
    <property type="protein sequence ID" value="KAA2257585.1"/>
    <property type="molecule type" value="Genomic_DNA"/>
</dbReference>
<evidence type="ECO:0000256" key="2">
    <source>
        <dbReference type="ARBA" id="ARBA00022723"/>
    </source>
</evidence>
<comment type="similarity">
    <text evidence="1">Belongs to the clavaminate synthase family.</text>
</comment>
<name>A0A5B2X327_9PSEU</name>
<dbReference type="InterPro" id="IPR014503">
    <property type="entry name" value="Clavaminate_syn-like"/>
</dbReference>
<evidence type="ECO:0000259" key="6">
    <source>
        <dbReference type="Pfam" id="PF02668"/>
    </source>
</evidence>
<feature type="binding site" evidence="5">
    <location>
        <position position="158"/>
    </location>
    <ligand>
        <name>Fe cation</name>
        <dbReference type="ChEBI" id="CHEBI:24875"/>
    </ligand>
</feature>
<keyword evidence="2 5" id="KW-0479">Metal-binding</keyword>
<accession>A0A5B2X327</accession>
<reference evidence="7 8" key="2">
    <citation type="submission" date="2019-09" db="EMBL/GenBank/DDBJ databases">
        <authorList>
            <person name="Jin C."/>
        </authorList>
    </citation>
    <scope>NUCLEOTIDE SEQUENCE [LARGE SCALE GENOMIC DNA]</scope>
    <source>
        <strain evidence="7 8">AN110305</strain>
    </source>
</reference>
<dbReference type="Gene3D" id="3.60.130.10">
    <property type="entry name" value="Clavaminate synthase-like"/>
    <property type="match status" value="1"/>
</dbReference>
<evidence type="ECO:0000313" key="7">
    <source>
        <dbReference type="EMBL" id="KAA2257585.1"/>
    </source>
</evidence>
<dbReference type="InterPro" id="IPR003819">
    <property type="entry name" value="TauD/TfdA-like"/>
</dbReference>
<feature type="domain" description="TauD/TfdA-like" evidence="6">
    <location>
        <begin position="137"/>
        <end position="306"/>
    </location>
</feature>
<dbReference type="Proteomes" id="UP000323454">
    <property type="component" value="Unassembled WGS sequence"/>
</dbReference>
<organism evidence="7 8">
    <name type="scientific">Solihabitans fulvus</name>
    <dbReference type="NCBI Taxonomy" id="1892852"/>
    <lineage>
        <taxon>Bacteria</taxon>
        <taxon>Bacillati</taxon>
        <taxon>Actinomycetota</taxon>
        <taxon>Actinomycetes</taxon>
        <taxon>Pseudonocardiales</taxon>
        <taxon>Pseudonocardiaceae</taxon>
        <taxon>Solihabitans</taxon>
    </lineage>
</organism>